<dbReference type="OrthoDB" id="9799836at2"/>
<sequence length="233" mass="24942">MVADREQVTREPEDEEELVLNDRTCIVSRDTMEPDRLIRFVRAPDGSVVPDLRRRLPGRGAHVVCERAAVDEAMRRKLFARAFRAPVTGPADLGADLDRLLAKSALGALGIAKKAGQLVTGTAKVEAAARSGQAIFVLHAREASEDGRRKVTGARYAGADGVMEDAIPAASPFFGEELDLALGGGNVIHAAILYGDAGSAAERRLVALLTYRGEWPGAGDTDLRTDTQGEVQR</sequence>
<proteinExistence type="predicted"/>
<dbReference type="InterPro" id="IPR007393">
    <property type="entry name" value="YlxR_dom"/>
</dbReference>
<evidence type="ECO:0000313" key="3">
    <source>
        <dbReference type="Proteomes" id="UP000264310"/>
    </source>
</evidence>
<dbReference type="SUPFAM" id="SSF55315">
    <property type="entry name" value="L30e-like"/>
    <property type="match status" value="1"/>
</dbReference>
<organism evidence="2 3">
    <name type="scientific">Fulvimarina endophytica</name>
    <dbReference type="NCBI Taxonomy" id="2293836"/>
    <lineage>
        <taxon>Bacteria</taxon>
        <taxon>Pseudomonadati</taxon>
        <taxon>Pseudomonadota</taxon>
        <taxon>Alphaproteobacteria</taxon>
        <taxon>Hyphomicrobiales</taxon>
        <taxon>Aurantimonadaceae</taxon>
        <taxon>Fulvimarina</taxon>
    </lineage>
</organism>
<accession>A0A371X113</accession>
<gene>
    <name evidence="2" type="ORF">DYI37_13280</name>
</gene>
<dbReference type="NCBIfam" id="NF006622">
    <property type="entry name" value="PRK09190.1"/>
    <property type="match status" value="1"/>
</dbReference>
<evidence type="ECO:0000259" key="1">
    <source>
        <dbReference type="Pfam" id="PF04296"/>
    </source>
</evidence>
<dbReference type="InterPro" id="IPR029064">
    <property type="entry name" value="Ribosomal_eL30-like_sf"/>
</dbReference>
<dbReference type="InterPro" id="IPR035931">
    <property type="entry name" value="YlxR-like_sf"/>
</dbReference>
<dbReference type="Pfam" id="PF04296">
    <property type="entry name" value="YlxR"/>
    <property type="match status" value="1"/>
</dbReference>
<dbReference type="PANTHER" id="PTHR34215">
    <property type="entry name" value="BLL0784 PROTEIN"/>
    <property type="match status" value="1"/>
</dbReference>
<keyword evidence="3" id="KW-1185">Reference proteome</keyword>
<dbReference type="Gene3D" id="3.30.1230.10">
    <property type="entry name" value="YlxR-like"/>
    <property type="match status" value="1"/>
</dbReference>
<reference evidence="2 3" key="1">
    <citation type="submission" date="2018-08" db="EMBL/GenBank/DDBJ databases">
        <title>Fulvimarina sp. 85, whole genome shotgun sequence.</title>
        <authorList>
            <person name="Tuo L."/>
        </authorList>
    </citation>
    <scope>NUCLEOTIDE SEQUENCE [LARGE SCALE GENOMIC DNA]</scope>
    <source>
        <strain evidence="2 3">85</strain>
    </source>
</reference>
<feature type="domain" description="YlxR" evidence="1">
    <location>
        <begin position="23"/>
        <end position="91"/>
    </location>
</feature>
<dbReference type="EMBL" id="QURL01000005">
    <property type="protein sequence ID" value="RFC62921.1"/>
    <property type="molecule type" value="Genomic_DNA"/>
</dbReference>
<dbReference type="CDD" id="cd00279">
    <property type="entry name" value="YlxR"/>
    <property type="match status" value="1"/>
</dbReference>
<dbReference type="RefSeq" id="WP_116683737.1">
    <property type="nucleotide sequence ID" value="NZ_QURL01000005.1"/>
</dbReference>
<comment type="caution">
    <text evidence="2">The sequence shown here is derived from an EMBL/GenBank/DDBJ whole genome shotgun (WGS) entry which is preliminary data.</text>
</comment>
<name>A0A371X113_9HYPH</name>
<evidence type="ECO:0000313" key="2">
    <source>
        <dbReference type="EMBL" id="RFC62921.1"/>
    </source>
</evidence>
<dbReference type="Gene3D" id="3.30.1330.30">
    <property type="match status" value="1"/>
</dbReference>
<protein>
    <submittedName>
        <fullName evidence="2">RNA-binding protein</fullName>
    </submittedName>
</protein>
<dbReference type="PANTHER" id="PTHR34215:SF1">
    <property type="entry name" value="YLXR DOMAIN-CONTAINING PROTEIN"/>
    <property type="match status" value="1"/>
</dbReference>
<dbReference type="AlphaFoldDB" id="A0A371X113"/>
<dbReference type="SUPFAM" id="SSF64376">
    <property type="entry name" value="YlxR-like"/>
    <property type="match status" value="1"/>
</dbReference>
<dbReference type="InterPro" id="IPR037465">
    <property type="entry name" value="YlxR"/>
</dbReference>
<dbReference type="Proteomes" id="UP000264310">
    <property type="component" value="Unassembled WGS sequence"/>
</dbReference>